<accession>A0A835YBC7</accession>
<comment type="caution">
    <text evidence="8">The sequence shown here is derived from an EMBL/GenBank/DDBJ whole genome shotgun (WGS) entry which is preliminary data.</text>
</comment>
<dbReference type="PROSITE" id="PS00518">
    <property type="entry name" value="ZF_RING_1"/>
    <property type="match status" value="1"/>
</dbReference>
<dbReference type="InterPro" id="IPR017907">
    <property type="entry name" value="Znf_RING_CS"/>
</dbReference>
<evidence type="ECO:0000313" key="9">
    <source>
        <dbReference type="Proteomes" id="UP000612055"/>
    </source>
</evidence>
<evidence type="ECO:0000256" key="4">
    <source>
        <dbReference type="PROSITE-ProRule" id="PRU00023"/>
    </source>
</evidence>
<feature type="repeat" description="ANK" evidence="4">
    <location>
        <begin position="188"/>
        <end position="220"/>
    </location>
</feature>
<keyword evidence="3" id="KW-0862">Zinc</keyword>
<feature type="region of interest" description="Disordered" evidence="6">
    <location>
        <begin position="368"/>
        <end position="387"/>
    </location>
</feature>
<dbReference type="PROSITE" id="PS50297">
    <property type="entry name" value="ANK_REP_REGION"/>
    <property type="match status" value="2"/>
</dbReference>
<dbReference type="InterPro" id="IPR013083">
    <property type="entry name" value="Znf_RING/FYVE/PHD"/>
</dbReference>
<keyword evidence="9" id="KW-1185">Reference proteome</keyword>
<dbReference type="InterPro" id="IPR051616">
    <property type="entry name" value="Cul2-RING_E3_ligase_SR"/>
</dbReference>
<feature type="repeat" description="ANK" evidence="4">
    <location>
        <begin position="145"/>
        <end position="177"/>
    </location>
</feature>
<dbReference type="Gene3D" id="3.30.40.10">
    <property type="entry name" value="Zinc/RING finger domain, C3HC4 (zinc finger)"/>
    <property type="match status" value="1"/>
</dbReference>
<dbReference type="SMART" id="SM00248">
    <property type="entry name" value="ANK"/>
    <property type="match status" value="4"/>
</dbReference>
<dbReference type="EMBL" id="JAEHOE010000022">
    <property type="protein sequence ID" value="KAG2495770.1"/>
    <property type="molecule type" value="Genomic_DNA"/>
</dbReference>
<sequence>MQPAQAAALAKQLGARTEEARGISAEELLQRALNVALSTRNAQGYTPLMVAAACGCTGALRVLLELGADPWLVEKRGGRSALHLAAHSAAANGHRVHGHGHGGGRGGGGEEGVRLLLEAVERRAAAAGERPEEAVKRYVDAPTRAGLSALHYAVCAVDEGAVRRLLAAGADLGVAIKEHQDHVSPWDVGSTPLHMAAFRESLPLCRMLLACALERTLTNDPNRPPADLRLALTKTKFRPLEMALAAPVMRLLDPAVDLALLLPDVAAAALAGVRAAAAAAAADAVVPPLRNLAAAALSAALLQSAASAAEATAAAGLASTEAAAVGTEAAGCLAATAAAAERAAGPGARFSRRSVPLPAACPISQEISETPSSSASSASSPAPPGLCRQSEPLCGATRAQGGRRPHGAAAAGRQPRCGVCLDAGVAVRASGCDHTLCATCASQLARRVRTTAQPLACPFCRRHVPAFVPLQTTAASADPGSCPPYL</sequence>
<dbReference type="PROSITE" id="PS50089">
    <property type="entry name" value="ZF_RING_2"/>
    <property type="match status" value="1"/>
</dbReference>
<name>A0A835YBC7_9CHLO</name>
<dbReference type="GO" id="GO:0008270">
    <property type="term" value="F:zinc ion binding"/>
    <property type="evidence" value="ECO:0007669"/>
    <property type="project" value="UniProtKB-KW"/>
</dbReference>
<feature type="compositionally biased region" description="Low complexity" evidence="6">
    <location>
        <begin position="371"/>
        <end position="380"/>
    </location>
</feature>
<evidence type="ECO:0000256" key="1">
    <source>
        <dbReference type="ARBA" id="ARBA00022723"/>
    </source>
</evidence>
<dbReference type="SMART" id="SM00184">
    <property type="entry name" value="RING"/>
    <property type="match status" value="1"/>
</dbReference>
<evidence type="ECO:0000256" key="5">
    <source>
        <dbReference type="PROSITE-ProRule" id="PRU00175"/>
    </source>
</evidence>
<dbReference type="PANTHER" id="PTHR46224:SF6">
    <property type="entry name" value="ANKYRIN REPEAT FAMILY PROTEIN"/>
    <property type="match status" value="1"/>
</dbReference>
<keyword evidence="2 5" id="KW-0863">Zinc-finger</keyword>
<feature type="repeat" description="ANK" evidence="4">
    <location>
        <begin position="43"/>
        <end position="75"/>
    </location>
</feature>
<dbReference type="Pfam" id="PF13857">
    <property type="entry name" value="Ank_5"/>
    <property type="match status" value="1"/>
</dbReference>
<dbReference type="SUPFAM" id="SSF57850">
    <property type="entry name" value="RING/U-box"/>
    <property type="match status" value="1"/>
</dbReference>
<gene>
    <name evidence="8" type="ORF">HYH03_006015</name>
</gene>
<dbReference type="InterPro" id="IPR036770">
    <property type="entry name" value="Ankyrin_rpt-contain_sf"/>
</dbReference>
<dbReference type="Proteomes" id="UP000612055">
    <property type="component" value="Unassembled WGS sequence"/>
</dbReference>
<dbReference type="InterPro" id="IPR001841">
    <property type="entry name" value="Znf_RING"/>
</dbReference>
<dbReference type="CDD" id="cd16449">
    <property type="entry name" value="RING-HC"/>
    <property type="match status" value="1"/>
</dbReference>
<dbReference type="SUPFAM" id="SSF48403">
    <property type="entry name" value="Ankyrin repeat"/>
    <property type="match status" value="1"/>
</dbReference>
<feature type="domain" description="RING-type" evidence="7">
    <location>
        <begin position="417"/>
        <end position="461"/>
    </location>
</feature>
<dbReference type="AlphaFoldDB" id="A0A835YBC7"/>
<reference evidence="8" key="1">
    <citation type="journal article" date="2020" name="bioRxiv">
        <title>Comparative genomics of Chlamydomonas.</title>
        <authorList>
            <person name="Craig R.J."/>
            <person name="Hasan A.R."/>
            <person name="Ness R.W."/>
            <person name="Keightley P.D."/>
        </authorList>
    </citation>
    <scope>NUCLEOTIDE SEQUENCE</scope>
    <source>
        <strain evidence="8">CCAP 11/70</strain>
    </source>
</reference>
<evidence type="ECO:0000313" key="8">
    <source>
        <dbReference type="EMBL" id="KAG2495770.1"/>
    </source>
</evidence>
<keyword evidence="1" id="KW-0479">Metal-binding</keyword>
<dbReference type="InterPro" id="IPR002110">
    <property type="entry name" value="Ankyrin_rpt"/>
</dbReference>
<dbReference type="Gene3D" id="1.25.40.20">
    <property type="entry name" value="Ankyrin repeat-containing domain"/>
    <property type="match status" value="1"/>
</dbReference>
<evidence type="ECO:0000259" key="7">
    <source>
        <dbReference type="PROSITE" id="PS50089"/>
    </source>
</evidence>
<protein>
    <recommendedName>
        <fullName evidence="7">RING-type domain-containing protein</fullName>
    </recommendedName>
</protein>
<dbReference type="PANTHER" id="PTHR46224">
    <property type="entry name" value="ANKYRIN REPEAT FAMILY PROTEIN"/>
    <property type="match status" value="1"/>
</dbReference>
<keyword evidence="4" id="KW-0040">ANK repeat</keyword>
<evidence type="ECO:0000256" key="3">
    <source>
        <dbReference type="ARBA" id="ARBA00022833"/>
    </source>
</evidence>
<organism evidence="8 9">
    <name type="scientific">Edaphochlamys debaryana</name>
    <dbReference type="NCBI Taxonomy" id="47281"/>
    <lineage>
        <taxon>Eukaryota</taxon>
        <taxon>Viridiplantae</taxon>
        <taxon>Chlorophyta</taxon>
        <taxon>core chlorophytes</taxon>
        <taxon>Chlorophyceae</taxon>
        <taxon>CS clade</taxon>
        <taxon>Chlamydomonadales</taxon>
        <taxon>Chlamydomonadales incertae sedis</taxon>
        <taxon>Edaphochlamys</taxon>
    </lineage>
</organism>
<evidence type="ECO:0000256" key="6">
    <source>
        <dbReference type="SAM" id="MobiDB-lite"/>
    </source>
</evidence>
<proteinExistence type="predicted"/>
<dbReference type="Pfam" id="PF00023">
    <property type="entry name" value="Ank"/>
    <property type="match status" value="1"/>
</dbReference>
<evidence type="ECO:0000256" key="2">
    <source>
        <dbReference type="ARBA" id="ARBA00022771"/>
    </source>
</evidence>
<dbReference type="PROSITE" id="PS50088">
    <property type="entry name" value="ANK_REPEAT"/>
    <property type="match status" value="3"/>
</dbReference>